<keyword evidence="3" id="KW-1185">Reference proteome</keyword>
<evidence type="ECO:0000313" key="2">
    <source>
        <dbReference type="EMBL" id="MEE4545034.1"/>
    </source>
</evidence>
<feature type="transmembrane region" description="Helical" evidence="1">
    <location>
        <begin position="48"/>
        <end position="71"/>
    </location>
</feature>
<accession>A0ABU7PGU6</accession>
<gene>
    <name evidence="2" type="ORF">V2S66_24085</name>
</gene>
<proteinExistence type="predicted"/>
<dbReference type="RefSeq" id="WP_330798327.1">
    <property type="nucleotide sequence ID" value="NZ_JAZEWV010000024.1"/>
</dbReference>
<evidence type="ECO:0000256" key="1">
    <source>
        <dbReference type="SAM" id="Phobius"/>
    </source>
</evidence>
<dbReference type="Proteomes" id="UP001344658">
    <property type="component" value="Unassembled WGS sequence"/>
</dbReference>
<name>A0ABU7PGU6_9ACTN</name>
<feature type="transmembrane region" description="Helical" evidence="1">
    <location>
        <begin position="121"/>
        <end position="143"/>
    </location>
</feature>
<protein>
    <submittedName>
        <fullName evidence="2">Uncharacterized protein</fullName>
    </submittedName>
</protein>
<dbReference type="EMBL" id="JAZEWV010000024">
    <property type="protein sequence ID" value="MEE4545034.1"/>
    <property type="molecule type" value="Genomic_DNA"/>
</dbReference>
<feature type="transmembrane region" description="Helical" evidence="1">
    <location>
        <begin position="83"/>
        <end position="101"/>
    </location>
</feature>
<comment type="caution">
    <text evidence="2">The sequence shown here is derived from an EMBL/GenBank/DDBJ whole genome shotgun (WGS) entry which is preliminary data.</text>
</comment>
<keyword evidence="1" id="KW-1133">Transmembrane helix</keyword>
<feature type="transmembrane region" description="Helical" evidence="1">
    <location>
        <begin position="7"/>
        <end position="28"/>
    </location>
</feature>
<organism evidence="2 3">
    <name type="scientific">Actinacidiphila polyblastidii</name>
    <dbReference type="NCBI Taxonomy" id="3110430"/>
    <lineage>
        <taxon>Bacteria</taxon>
        <taxon>Bacillati</taxon>
        <taxon>Actinomycetota</taxon>
        <taxon>Actinomycetes</taxon>
        <taxon>Kitasatosporales</taxon>
        <taxon>Streptomycetaceae</taxon>
        <taxon>Actinacidiphila</taxon>
    </lineage>
</organism>
<sequence length="152" mass="15846">MTMNRALGAAGAVLTMGAATVVVTWWLVGDLTIRGYGTDLDYAVRPPHWSAAAVRWAGVSALLVLLAGLVLLGAGSLRRWFPWQWWVVMALLVISGAVIGYSGRVATAGVIGANIGEGLAVLLFGPIAAGLTLGALVQAVVLLRREWTGGRP</sequence>
<keyword evidence="1" id="KW-0812">Transmembrane</keyword>
<evidence type="ECO:0000313" key="3">
    <source>
        <dbReference type="Proteomes" id="UP001344658"/>
    </source>
</evidence>
<reference evidence="2 3" key="1">
    <citation type="submission" date="2023-12" db="EMBL/GenBank/DDBJ databases">
        <title>Streptomyces sp. V4-01.</title>
        <authorList>
            <person name="Somphong A."/>
            <person name="Phongsopitanun W."/>
        </authorList>
    </citation>
    <scope>NUCLEOTIDE SEQUENCE [LARGE SCALE GENOMIC DNA]</scope>
    <source>
        <strain evidence="2 3">V4-01</strain>
    </source>
</reference>
<keyword evidence="1" id="KW-0472">Membrane</keyword>